<evidence type="ECO:0000256" key="1">
    <source>
        <dbReference type="ARBA" id="ARBA00004496"/>
    </source>
</evidence>
<keyword evidence="6 10" id="KW-0694">RNA-binding</keyword>
<dbReference type="AlphaFoldDB" id="A0AAV5VXV6"/>
<dbReference type="InterPro" id="IPR011989">
    <property type="entry name" value="ARM-like"/>
</dbReference>
<feature type="domain" description="Exportin-T C-terminal" evidence="13">
    <location>
        <begin position="323"/>
        <end position="862"/>
    </location>
</feature>
<dbReference type="Gene3D" id="1.25.10.10">
    <property type="entry name" value="Leucine-rich Repeat Variant"/>
    <property type="match status" value="1"/>
</dbReference>
<dbReference type="SUPFAM" id="SSF48371">
    <property type="entry name" value="ARM repeat"/>
    <property type="match status" value="1"/>
</dbReference>
<dbReference type="GO" id="GO:0071528">
    <property type="term" value="P:tRNA re-export from nucleus"/>
    <property type="evidence" value="ECO:0007669"/>
    <property type="project" value="UniProtKB-UniRule"/>
</dbReference>
<comment type="similarity">
    <text evidence="10">Belongs to the exportin family.</text>
</comment>
<evidence type="ECO:0000256" key="10">
    <source>
        <dbReference type="RuleBase" id="RU366037"/>
    </source>
</evidence>
<sequence length="947" mass="105654">MAGTAAMVDGKFLTTALNDPTKQAQIYEYLEALKTDESGWRKSIENVVTNDLRSAEECFIMLQVVEDYVNTRYATGDDSSTLLIKQFLSHLLRKVGEEDIPAFLINKMAQIFALVFAVDFPVRWPNFMQEVFLNGGLEDTRAIQFYLKSLLAIDSEVVDREIQRAAEVFDRNTKIKDAMRDLCMNDCVRSWLHILTQMTDICTQCLALDVIAAYVDWIDVELVANYEFVPLLVDRLIHLPTTEASQGAVCALLSKKMAATKKISLVMAVAAVMNEHKLLEFEEDSSEEDQVRVATLLSAVGIAVIDSYSKLRKEASEEGKREAEEAMQVLEKHLNSIIRLLSAEDQEVSMSVTELVKNYVGLIQQKQSKEGDVILVQIIRACLRKYEMGEELDLDGTGEDEAQFHEYRKELRLIIHSITLKRPELIVEPLETGLREMEGREVTMKEREAILHLVYSLSELLPNGLLNAKSGWMERGGRLPLAALSHISPQSTSPALTLIYFEIVSRYEKLVCKDSSVMLSLVPHFIADYGMGHSNATVRSRVIYLFSRFVKTQRSQLATVVPEVIMSVAPLLASCQDDSTLLSQEDQGYLLEATATLIVYSEIDVLAKAQYMTELASTIGNRFRNMVMRMEDMESRGEINEKAKGIMEEALPANVYYTIKITKAFGLSNKDKSMKECGCANIFIDLLNLFSSALCPSRPFLAESTRQLAGRLTLCLEEELFPSLSLLLSSLASLAVDFDSMLHLLILTNNIVQKHKTVMLSSGIDVSSIVDASCRLCMGEVAPSTMDPTGRSFMYLKRAFLTLILTLLSNEMLGAVINDELGERLFESTRHLSLDSDSTTQKTAVAVLHRLLSAGGSSVVERVASSLLSLPLAPHFSFKDAASQLVMHEVTTTLIESFRLSSPLTSALITNNFPTDFAQQMINILGTMNGKDADRAVTMLYTQLRES</sequence>
<protein>
    <recommendedName>
        <fullName evidence="2 10">Exportin-T</fullName>
    </recommendedName>
    <alternativeName>
        <fullName evidence="8 10">Exportin(tRNA)</fullName>
    </alternativeName>
    <alternativeName>
        <fullName evidence="9 10">tRNA exportin</fullName>
    </alternativeName>
</protein>
<dbReference type="Pfam" id="PF08389">
    <property type="entry name" value="Xpo1"/>
    <property type="match status" value="1"/>
</dbReference>
<evidence type="ECO:0000256" key="9">
    <source>
        <dbReference type="ARBA" id="ARBA00032199"/>
    </source>
</evidence>
<keyword evidence="15" id="KW-1185">Reference proteome</keyword>
<dbReference type="GO" id="GO:0031267">
    <property type="term" value="F:small GTPase binding"/>
    <property type="evidence" value="ECO:0007669"/>
    <property type="project" value="InterPro"/>
</dbReference>
<evidence type="ECO:0000256" key="2">
    <source>
        <dbReference type="ARBA" id="ARBA00018928"/>
    </source>
</evidence>
<dbReference type="GO" id="GO:0005737">
    <property type="term" value="C:cytoplasm"/>
    <property type="evidence" value="ECO:0007669"/>
    <property type="project" value="UniProtKB-SubCell"/>
</dbReference>
<evidence type="ECO:0000256" key="11">
    <source>
        <dbReference type="SAM" id="Coils"/>
    </source>
</evidence>
<dbReference type="InterPro" id="IPR040017">
    <property type="entry name" value="XPOT"/>
</dbReference>
<comment type="subcellular location">
    <subcellularLocation>
        <location evidence="1 10">Cytoplasm</location>
    </subcellularLocation>
    <subcellularLocation>
        <location evidence="10">Nucleus</location>
    </subcellularLocation>
    <text evidence="10">Shuttles between the nucleus and the cytoplasm.</text>
</comment>
<evidence type="ECO:0000256" key="4">
    <source>
        <dbReference type="ARBA" id="ARBA00022490"/>
    </source>
</evidence>
<evidence type="ECO:0000259" key="12">
    <source>
        <dbReference type="Pfam" id="PF08389"/>
    </source>
</evidence>
<evidence type="ECO:0000256" key="8">
    <source>
        <dbReference type="ARBA" id="ARBA00029784"/>
    </source>
</evidence>
<evidence type="ECO:0000256" key="3">
    <source>
        <dbReference type="ARBA" id="ARBA00022448"/>
    </source>
</evidence>
<dbReference type="InterPro" id="IPR016024">
    <property type="entry name" value="ARM-type_fold"/>
</dbReference>
<dbReference type="InterPro" id="IPR045546">
    <property type="entry name" value="Exportin-T_C"/>
</dbReference>
<dbReference type="GO" id="GO:0000049">
    <property type="term" value="F:tRNA binding"/>
    <property type="evidence" value="ECO:0007669"/>
    <property type="project" value="UniProtKB-UniRule"/>
</dbReference>
<keyword evidence="5 10" id="KW-0820">tRNA-binding</keyword>
<dbReference type="GO" id="GO:0005643">
    <property type="term" value="C:nuclear pore"/>
    <property type="evidence" value="ECO:0007669"/>
    <property type="project" value="TreeGrafter"/>
</dbReference>
<comment type="caution">
    <text evidence="14">The sequence shown here is derived from an EMBL/GenBank/DDBJ whole genome shotgun (WGS) entry which is preliminary data.</text>
</comment>
<gene>
    <name evidence="14" type="ORF">PFISCL1PPCAC_15677</name>
</gene>
<evidence type="ECO:0000256" key="7">
    <source>
        <dbReference type="ARBA" id="ARBA00023242"/>
    </source>
</evidence>
<dbReference type="EMBL" id="BTSY01000004">
    <property type="protein sequence ID" value="GMT24380.1"/>
    <property type="molecule type" value="Genomic_DNA"/>
</dbReference>
<dbReference type="InterPro" id="IPR013598">
    <property type="entry name" value="Exportin-1/Importin-b-like"/>
</dbReference>
<keyword evidence="4 10" id="KW-0963">Cytoplasm</keyword>
<evidence type="ECO:0000313" key="15">
    <source>
        <dbReference type="Proteomes" id="UP001432322"/>
    </source>
</evidence>
<dbReference type="PANTHER" id="PTHR15952">
    <property type="entry name" value="EXPORTIN-T/LOS1"/>
    <property type="match status" value="1"/>
</dbReference>
<name>A0AAV5VXV6_9BILA</name>
<keyword evidence="11" id="KW-0175">Coiled coil</keyword>
<dbReference type="Pfam" id="PF19282">
    <property type="entry name" value="Exportin-T"/>
    <property type="match status" value="1"/>
</dbReference>
<feature type="coiled-coil region" evidence="11">
    <location>
        <begin position="313"/>
        <end position="340"/>
    </location>
</feature>
<evidence type="ECO:0000259" key="13">
    <source>
        <dbReference type="Pfam" id="PF19282"/>
    </source>
</evidence>
<comment type="function">
    <text evidence="10">tRNA nucleus export receptor which facilitates tRNA translocation across the nuclear pore complex.</text>
</comment>
<dbReference type="GO" id="GO:0016363">
    <property type="term" value="C:nuclear matrix"/>
    <property type="evidence" value="ECO:0007669"/>
    <property type="project" value="TreeGrafter"/>
</dbReference>
<reference evidence="14" key="1">
    <citation type="submission" date="2023-10" db="EMBL/GenBank/DDBJ databases">
        <title>Genome assembly of Pristionchus species.</title>
        <authorList>
            <person name="Yoshida K."/>
            <person name="Sommer R.J."/>
        </authorList>
    </citation>
    <scope>NUCLEOTIDE SEQUENCE</scope>
    <source>
        <strain evidence="14">RS5133</strain>
    </source>
</reference>
<evidence type="ECO:0000256" key="5">
    <source>
        <dbReference type="ARBA" id="ARBA00022555"/>
    </source>
</evidence>
<feature type="domain" description="Exportin-1/Importin-beta-like" evidence="12">
    <location>
        <begin position="101"/>
        <end position="236"/>
    </location>
</feature>
<dbReference type="PANTHER" id="PTHR15952:SF11">
    <property type="entry name" value="EXPORTIN-T"/>
    <property type="match status" value="1"/>
</dbReference>
<accession>A0AAV5VXV6</accession>
<evidence type="ECO:0000313" key="14">
    <source>
        <dbReference type="EMBL" id="GMT24380.1"/>
    </source>
</evidence>
<keyword evidence="7 10" id="KW-0539">Nucleus</keyword>
<dbReference type="Proteomes" id="UP001432322">
    <property type="component" value="Unassembled WGS sequence"/>
</dbReference>
<organism evidence="14 15">
    <name type="scientific">Pristionchus fissidentatus</name>
    <dbReference type="NCBI Taxonomy" id="1538716"/>
    <lineage>
        <taxon>Eukaryota</taxon>
        <taxon>Metazoa</taxon>
        <taxon>Ecdysozoa</taxon>
        <taxon>Nematoda</taxon>
        <taxon>Chromadorea</taxon>
        <taxon>Rhabditida</taxon>
        <taxon>Rhabditina</taxon>
        <taxon>Diplogasteromorpha</taxon>
        <taxon>Diplogasteroidea</taxon>
        <taxon>Neodiplogasteridae</taxon>
        <taxon>Pristionchus</taxon>
    </lineage>
</organism>
<proteinExistence type="inferred from homology"/>
<keyword evidence="3 10" id="KW-0813">Transport</keyword>
<evidence type="ECO:0000256" key="6">
    <source>
        <dbReference type="ARBA" id="ARBA00022884"/>
    </source>
</evidence>